<evidence type="ECO:0000256" key="1">
    <source>
        <dbReference type="SAM" id="MobiDB-lite"/>
    </source>
</evidence>
<dbReference type="AlphaFoldDB" id="A0A318HJP9"/>
<evidence type="ECO:0000313" key="3">
    <source>
        <dbReference type="Proteomes" id="UP000247781"/>
    </source>
</evidence>
<dbReference type="EMBL" id="QJJU01000004">
    <property type="protein sequence ID" value="PXX10321.1"/>
    <property type="molecule type" value="Genomic_DNA"/>
</dbReference>
<proteinExistence type="predicted"/>
<protein>
    <submittedName>
        <fullName evidence="2">Uncharacterized protein</fullName>
    </submittedName>
</protein>
<reference evidence="2 3" key="2">
    <citation type="submission" date="2018-06" db="EMBL/GenBank/DDBJ databases">
        <title>Sequencing of bacterial isolates from soil warming experiment in Harvard Forest, Massachusetts, USA.</title>
        <authorList>
            <person name="Deangelis K.PhD."/>
        </authorList>
    </citation>
    <scope>NUCLEOTIDE SEQUENCE [LARGE SCALE GENOMIC DNA]</scope>
    <source>
        <strain evidence="2 3">GAS496</strain>
    </source>
</reference>
<sequence>MQDTSSSVVHHQDYLNLGNDQALCGVAFEKSARLGQTIRPVAVCPDCEAKLAEYHLIWWRERAEAATAELDGLRVKYRELSEYVDNQRRQVAGLQHLAPIIGDPSGENPESHRENDGEPQADSTGEPGETTPTSLLDQARKELLELCRRFDETVPYWRVKNTTDAFSDKLKSDQRLLLAHEIGADGNFIRWCIREIEGLGLQVTNSPVHGDANDMMDAWTQDFYQPPKKTKRRLGRSRSYDGG</sequence>
<evidence type="ECO:0000313" key="2">
    <source>
        <dbReference type="EMBL" id="PXX10321.1"/>
    </source>
</evidence>
<name>A0A318HJP9_9MYCO</name>
<reference evidence="3" key="1">
    <citation type="submission" date="2018-05" db="EMBL/GenBank/DDBJ databases">
        <authorList>
            <person name="Deangelis K."/>
            <person name="Huntemann M."/>
            <person name="Clum A."/>
            <person name="Pillay M."/>
            <person name="Palaniappan K."/>
            <person name="Varghese N."/>
            <person name="Mikhailova N."/>
            <person name="Stamatis D."/>
            <person name="Reddy T."/>
            <person name="Daum C."/>
            <person name="Shapiro N."/>
            <person name="Ivanova N."/>
            <person name="Kyrpides N."/>
            <person name="Woyke T."/>
        </authorList>
    </citation>
    <scope>NUCLEOTIDE SEQUENCE [LARGE SCALE GENOMIC DNA]</scope>
    <source>
        <strain evidence="3">GAS496</strain>
    </source>
</reference>
<dbReference type="Proteomes" id="UP000247781">
    <property type="component" value="Unassembled WGS sequence"/>
</dbReference>
<comment type="caution">
    <text evidence="2">The sequence shown here is derived from an EMBL/GenBank/DDBJ whole genome shotgun (WGS) entry which is preliminary data.</text>
</comment>
<feature type="region of interest" description="Disordered" evidence="1">
    <location>
        <begin position="99"/>
        <end position="134"/>
    </location>
</feature>
<gene>
    <name evidence="2" type="ORF">C8E89_104117</name>
</gene>
<accession>A0A318HJP9</accession>
<organism evidence="2 3">
    <name type="scientific">Mycolicibacterium moriokaense</name>
    <dbReference type="NCBI Taxonomy" id="39691"/>
    <lineage>
        <taxon>Bacteria</taxon>
        <taxon>Bacillati</taxon>
        <taxon>Actinomycetota</taxon>
        <taxon>Actinomycetes</taxon>
        <taxon>Mycobacteriales</taxon>
        <taxon>Mycobacteriaceae</taxon>
        <taxon>Mycolicibacterium</taxon>
    </lineage>
</organism>
<keyword evidence="3" id="KW-1185">Reference proteome</keyword>